<dbReference type="OMA" id="SMFHMED"/>
<keyword evidence="6 7" id="KW-0440">LIM domain</keyword>
<proteinExistence type="predicted"/>
<evidence type="ECO:0000256" key="4">
    <source>
        <dbReference type="ARBA" id="ARBA00022737"/>
    </source>
</evidence>
<reference evidence="11" key="1">
    <citation type="submission" date="2025-08" db="UniProtKB">
        <authorList>
            <consortium name="Ensembl"/>
        </authorList>
    </citation>
    <scope>IDENTIFICATION</scope>
</reference>
<reference evidence="11" key="2">
    <citation type="submission" date="2025-09" db="UniProtKB">
        <authorList>
            <consortium name="Ensembl"/>
        </authorList>
    </citation>
    <scope>IDENTIFICATION</scope>
</reference>
<dbReference type="PROSITE" id="PS00478">
    <property type="entry name" value="LIM_DOMAIN_1"/>
    <property type="match status" value="1"/>
</dbReference>
<feature type="region of interest" description="Disordered" evidence="8">
    <location>
        <begin position="313"/>
        <end position="399"/>
    </location>
</feature>
<dbReference type="InterPro" id="IPR031847">
    <property type="entry name" value="PDLI1-4/Zasp-like_mid"/>
</dbReference>
<dbReference type="PROSITE" id="PS50023">
    <property type="entry name" value="LIM_DOMAIN_2"/>
    <property type="match status" value="3"/>
</dbReference>
<feature type="compositionally biased region" description="Polar residues" evidence="8">
    <location>
        <begin position="334"/>
        <end position="343"/>
    </location>
</feature>
<dbReference type="GO" id="GO:0031941">
    <property type="term" value="C:filamentous actin"/>
    <property type="evidence" value="ECO:0007669"/>
    <property type="project" value="TreeGrafter"/>
</dbReference>
<evidence type="ECO:0000259" key="10">
    <source>
        <dbReference type="PROSITE" id="PS50106"/>
    </source>
</evidence>
<dbReference type="GO" id="GO:0005912">
    <property type="term" value="C:adherens junction"/>
    <property type="evidence" value="ECO:0007669"/>
    <property type="project" value="TreeGrafter"/>
</dbReference>
<sequence>MSSSYSVSLAGPAPWGFRLQGGKDFGLPLTISRLTDGGKAARAKMSIGDIILSINGTSTESMNHLEAQNLIKACTGHLSLNIMRMSSILCVDLHDEPQEIIKPVPITHPAPCTTYTKPTSQTSPVYNKTARPFGGGSTVFTAASSPEAPKVATIPSASSAFTPAAPSQPPQPPFPLKSSSTTPELAPANSFPRPNPGRTTFTSPYASSSSSNSSSSAKVTAPSSHPNVPQPSVYNTPINLYSNANACEVALGQRRGLLESQGKLNIESENHVSPLSDASKKRLIEDTEDWHPRTSTSQSRSFRILAQLTGTEKGVEAVDKNPPTVHTSPAPKTYSKSAATPRNGNVVPGPAFKSPAAQNKPLYPPGGFPKGGATPSFGKVSSPAPRGPDRPTPQPHPQDLNSVVQRAEHIPAGTRTPVCNKCNNIIRGPFLVAMGMSWHPEEFICDHCHSSLADSGFVEEKGQVHCERCYEQFFAPTCARCDQKILGEVMNALKQTWHVSCFTCVACQQPIRGNMFHMEDGKPYCEQDYYNLFGTTCHGCDFPIEAGDKFLEALGFTWHDTCFVCAVCSTTLEGQPFFSKKDKALCKKHAHTVNI</sequence>
<evidence type="ECO:0000313" key="12">
    <source>
        <dbReference type="Proteomes" id="UP000261620"/>
    </source>
</evidence>
<feature type="domain" description="LIM zinc-binding" evidence="9">
    <location>
        <begin position="536"/>
        <end position="595"/>
    </location>
</feature>
<dbReference type="PANTHER" id="PTHR24214">
    <property type="entry name" value="PDZ AND LIM DOMAIN PROTEIN ZASP"/>
    <property type="match status" value="1"/>
</dbReference>
<dbReference type="GO" id="GO:0061061">
    <property type="term" value="P:muscle structure development"/>
    <property type="evidence" value="ECO:0007669"/>
    <property type="project" value="TreeGrafter"/>
</dbReference>
<feature type="domain" description="LIM zinc-binding" evidence="9">
    <location>
        <begin position="417"/>
        <end position="475"/>
    </location>
</feature>
<dbReference type="GO" id="GO:0046872">
    <property type="term" value="F:metal ion binding"/>
    <property type="evidence" value="ECO:0007669"/>
    <property type="project" value="UniProtKB-KW"/>
</dbReference>
<dbReference type="FunFam" id="2.10.110.10:FF:000014">
    <property type="entry name" value="PDZ and LIM domain protein 5"/>
    <property type="match status" value="1"/>
</dbReference>
<dbReference type="PROSITE" id="PS50106">
    <property type="entry name" value="PDZ"/>
    <property type="match status" value="1"/>
</dbReference>
<keyword evidence="5 7" id="KW-0862">Zinc</keyword>
<evidence type="ECO:0000256" key="8">
    <source>
        <dbReference type="SAM" id="MobiDB-lite"/>
    </source>
</evidence>
<evidence type="ECO:0000259" key="9">
    <source>
        <dbReference type="PROSITE" id="PS50023"/>
    </source>
</evidence>
<feature type="compositionally biased region" description="Low complexity" evidence="8">
    <location>
        <begin position="203"/>
        <end position="224"/>
    </location>
</feature>
<dbReference type="FunFam" id="2.10.110.10:FF:000020">
    <property type="entry name" value="PDZ and LIM domain protein 5"/>
    <property type="match status" value="1"/>
</dbReference>
<dbReference type="Gene3D" id="2.10.110.10">
    <property type="entry name" value="Cysteine Rich Protein"/>
    <property type="match status" value="3"/>
</dbReference>
<feature type="region of interest" description="Disordered" evidence="8">
    <location>
        <begin position="159"/>
        <end position="230"/>
    </location>
</feature>
<dbReference type="Ensembl" id="ENSMMOT00000012424.1">
    <property type="protein sequence ID" value="ENSMMOP00000012220.1"/>
    <property type="gene ID" value="ENSMMOG00000009392.1"/>
</dbReference>
<dbReference type="CDD" id="cd09361">
    <property type="entry name" value="LIM1_Enigma_like"/>
    <property type="match status" value="1"/>
</dbReference>
<organism evidence="11 12">
    <name type="scientific">Mola mola</name>
    <name type="common">Ocean sunfish</name>
    <name type="synonym">Tetraodon mola</name>
    <dbReference type="NCBI Taxonomy" id="94237"/>
    <lineage>
        <taxon>Eukaryota</taxon>
        <taxon>Metazoa</taxon>
        <taxon>Chordata</taxon>
        <taxon>Craniata</taxon>
        <taxon>Vertebrata</taxon>
        <taxon>Euteleostomi</taxon>
        <taxon>Actinopterygii</taxon>
        <taxon>Neopterygii</taxon>
        <taxon>Teleostei</taxon>
        <taxon>Neoteleostei</taxon>
        <taxon>Acanthomorphata</taxon>
        <taxon>Eupercaria</taxon>
        <taxon>Tetraodontiformes</taxon>
        <taxon>Molidae</taxon>
        <taxon>Mola</taxon>
    </lineage>
</organism>
<dbReference type="STRING" id="94237.ENSMMOP00000012220"/>
<evidence type="ECO:0000256" key="3">
    <source>
        <dbReference type="ARBA" id="ARBA00022723"/>
    </source>
</evidence>
<dbReference type="GO" id="GO:0001725">
    <property type="term" value="C:stress fiber"/>
    <property type="evidence" value="ECO:0007669"/>
    <property type="project" value="TreeGrafter"/>
</dbReference>
<feature type="domain" description="LIM zinc-binding" evidence="9">
    <location>
        <begin position="476"/>
        <end position="535"/>
    </location>
</feature>
<feature type="compositionally biased region" description="Pro residues" evidence="8">
    <location>
        <begin position="166"/>
        <end position="175"/>
    </location>
</feature>
<dbReference type="GO" id="GO:0030036">
    <property type="term" value="P:actin cytoskeleton organization"/>
    <property type="evidence" value="ECO:0007669"/>
    <property type="project" value="TreeGrafter"/>
</dbReference>
<keyword evidence="12" id="KW-1185">Reference proteome</keyword>
<dbReference type="AlphaFoldDB" id="A0A3Q4B423"/>
<dbReference type="InterPro" id="IPR050604">
    <property type="entry name" value="PDZ-LIM_domain"/>
</dbReference>
<dbReference type="SMART" id="SM00228">
    <property type="entry name" value="PDZ"/>
    <property type="match status" value="1"/>
</dbReference>
<keyword evidence="2" id="KW-0963">Cytoplasm</keyword>
<dbReference type="GO" id="GO:0007507">
    <property type="term" value="P:heart development"/>
    <property type="evidence" value="ECO:0007669"/>
    <property type="project" value="TreeGrafter"/>
</dbReference>
<evidence type="ECO:0000256" key="2">
    <source>
        <dbReference type="ARBA" id="ARBA00022490"/>
    </source>
</evidence>
<dbReference type="SUPFAM" id="SSF50156">
    <property type="entry name" value="PDZ domain-like"/>
    <property type="match status" value="1"/>
</dbReference>
<comment type="subcellular location">
    <subcellularLocation>
        <location evidence="1">Cytoplasm</location>
    </subcellularLocation>
</comment>
<dbReference type="Proteomes" id="UP000261620">
    <property type="component" value="Unplaced"/>
</dbReference>
<keyword evidence="3 7" id="KW-0479">Metal-binding</keyword>
<evidence type="ECO:0000256" key="5">
    <source>
        <dbReference type="ARBA" id="ARBA00022833"/>
    </source>
</evidence>
<dbReference type="SUPFAM" id="SSF57716">
    <property type="entry name" value="Glucocorticoid receptor-like (DNA-binding domain)"/>
    <property type="match status" value="3"/>
</dbReference>
<evidence type="ECO:0000256" key="7">
    <source>
        <dbReference type="PROSITE-ProRule" id="PRU00125"/>
    </source>
</evidence>
<feature type="domain" description="PDZ" evidence="10">
    <location>
        <begin position="11"/>
        <end position="86"/>
    </location>
</feature>
<dbReference type="GO" id="GO:0051371">
    <property type="term" value="F:muscle alpha-actinin binding"/>
    <property type="evidence" value="ECO:0007669"/>
    <property type="project" value="TreeGrafter"/>
</dbReference>
<dbReference type="GO" id="GO:0030018">
    <property type="term" value="C:Z disc"/>
    <property type="evidence" value="ECO:0007669"/>
    <property type="project" value="TreeGrafter"/>
</dbReference>
<dbReference type="FunFam" id="2.30.42.10:FF:000019">
    <property type="entry name" value="LIM domain binding 3 isoform 1"/>
    <property type="match status" value="1"/>
</dbReference>
<dbReference type="Pfam" id="PF00412">
    <property type="entry name" value="LIM"/>
    <property type="match status" value="3"/>
</dbReference>
<dbReference type="InterPro" id="IPR001781">
    <property type="entry name" value="Znf_LIM"/>
</dbReference>
<evidence type="ECO:0000313" key="11">
    <source>
        <dbReference type="Ensembl" id="ENSMMOP00000012220.1"/>
    </source>
</evidence>
<dbReference type="Pfam" id="PF15936">
    <property type="entry name" value="DUF4749"/>
    <property type="match status" value="1"/>
</dbReference>
<dbReference type="Pfam" id="PF00595">
    <property type="entry name" value="PDZ"/>
    <property type="match status" value="1"/>
</dbReference>
<protein>
    <submittedName>
        <fullName evidence="11">Uncharacterized protein</fullName>
    </submittedName>
</protein>
<dbReference type="FunFam" id="2.10.110.10:FF:000010">
    <property type="entry name" value="PDZ and LIM domain protein 5"/>
    <property type="match status" value="1"/>
</dbReference>
<dbReference type="Gene3D" id="2.30.42.10">
    <property type="match status" value="1"/>
</dbReference>
<dbReference type="InterPro" id="IPR001478">
    <property type="entry name" value="PDZ"/>
</dbReference>
<dbReference type="SMART" id="SM00132">
    <property type="entry name" value="LIM"/>
    <property type="match status" value="3"/>
</dbReference>
<dbReference type="CDD" id="cd06753">
    <property type="entry name" value="PDZ_PDLIM-like"/>
    <property type="match status" value="1"/>
</dbReference>
<evidence type="ECO:0000256" key="1">
    <source>
        <dbReference type="ARBA" id="ARBA00004496"/>
    </source>
</evidence>
<evidence type="ECO:0000256" key="6">
    <source>
        <dbReference type="ARBA" id="ARBA00023038"/>
    </source>
</evidence>
<keyword evidence="4" id="KW-0677">Repeat</keyword>
<accession>A0A3Q4B423</accession>
<dbReference type="PANTHER" id="PTHR24214:SF32">
    <property type="entry name" value="PDZ AND LIM DOMAIN PROTEIN 5"/>
    <property type="match status" value="1"/>
</dbReference>
<dbReference type="GO" id="GO:0003779">
    <property type="term" value="F:actin binding"/>
    <property type="evidence" value="ECO:0007669"/>
    <property type="project" value="TreeGrafter"/>
</dbReference>
<name>A0A3Q4B423_MOLML</name>
<dbReference type="InterPro" id="IPR036034">
    <property type="entry name" value="PDZ_sf"/>
</dbReference>